<dbReference type="InterPro" id="IPR029044">
    <property type="entry name" value="Nucleotide-diphossugar_trans"/>
</dbReference>
<dbReference type="Gene3D" id="3.90.550.10">
    <property type="entry name" value="Spore Coat Polysaccharide Biosynthesis Protein SpsA, Chain A"/>
    <property type="match status" value="1"/>
</dbReference>
<evidence type="ECO:0000313" key="5">
    <source>
        <dbReference type="EMBL" id="CAA7018362.1"/>
    </source>
</evidence>
<keyword evidence="1" id="KW-0328">Glycosyltransferase</keyword>
<dbReference type="EC" id="2.4.1.-" evidence="4"/>
<dbReference type="GO" id="GO:0016757">
    <property type="term" value="F:glycosyltransferase activity"/>
    <property type="evidence" value="ECO:0007669"/>
    <property type="project" value="UniProtKB-KW"/>
</dbReference>
<dbReference type="OrthoDB" id="2014201at2759"/>
<dbReference type="Pfam" id="PF01501">
    <property type="entry name" value="Glyco_transf_8"/>
    <property type="match status" value="1"/>
</dbReference>
<name>A0A6D2HUU5_9BRAS</name>
<dbReference type="Proteomes" id="UP000467841">
    <property type="component" value="Unassembled WGS sequence"/>
</dbReference>
<evidence type="ECO:0000256" key="3">
    <source>
        <dbReference type="ARBA" id="ARBA00023211"/>
    </source>
</evidence>
<comment type="caution">
    <text evidence="5">The sequence shown here is derived from an EMBL/GenBank/DDBJ whole genome shotgun (WGS) entry which is preliminary data.</text>
</comment>
<sequence length="250" mass="28199">MVSIHASEKTQKERAYVNSAYPLVVAVLPDVPEEHRELLRSQGCVVREIEPVYPPGNQDAYARAYYIINYSKLRIWNFKEYSKMLYLDADIQVFGNIDDLFDLPEWRKSRGRTRYNLHLLLHTSTPVCLCLSLAKPSTCESLLKTLQVTPPTPFAEQDFLKRFFGKDFKPVSPVYNLILDGSAYGSVTEAIVVDFEMVSFKSAPDDAKAQTESDYFKTSQAADGAAGDDAKSYLVFNSLILNFSTTLHLG</sequence>
<evidence type="ECO:0000313" key="6">
    <source>
        <dbReference type="Proteomes" id="UP000467841"/>
    </source>
</evidence>
<dbReference type="PANTHER" id="PTHR11183">
    <property type="entry name" value="GLYCOGENIN SUBFAMILY MEMBER"/>
    <property type="match status" value="1"/>
</dbReference>
<dbReference type="AlphaFoldDB" id="A0A6D2HUU5"/>
<keyword evidence="6" id="KW-1185">Reference proteome</keyword>
<keyword evidence="3" id="KW-0464">Manganese</keyword>
<proteinExistence type="inferred from homology"/>
<dbReference type="InterPro" id="IPR050587">
    <property type="entry name" value="GNT1/Glycosyltrans_8"/>
</dbReference>
<organism evidence="5 6">
    <name type="scientific">Microthlaspi erraticum</name>
    <dbReference type="NCBI Taxonomy" id="1685480"/>
    <lineage>
        <taxon>Eukaryota</taxon>
        <taxon>Viridiplantae</taxon>
        <taxon>Streptophyta</taxon>
        <taxon>Embryophyta</taxon>
        <taxon>Tracheophyta</taxon>
        <taxon>Spermatophyta</taxon>
        <taxon>Magnoliopsida</taxon>
        <taxon>eudicotyledons</taxon>
        <taxon>Gunneridae</taxon>
        <taxon>Pentapetalae</taxon>
        <taxon>rosids</taxon>
        <taxon>malvids</taxon>
        <taxon>Brassicales</taxon>
        <taxon>Brassicaceae</taxon>
        <taxon>Coluteocarpeae</taxon>
        <taxon>Microthlaspi</taxon>
    </lineage>
</organism>
<gene>
    <name evidence="5" type="ORF">MERR_LOCUS5597</name>
</gene>
<dbReference type="InterPro" id="IPR002495">
    <property type="entry name" value="Glyco_trans_8"/>
</dbReference>
<dbReference type="SUPFAM" id="SSF53448">
    <property type="entry name" value="Nucleotide-diphospho-sugar transferases"/>
    <property type="match status" value="1"/>
</dbReference>
<protein>
    <recommendedName>
        <fullName evidence="4">Hexosyltransferase</fullName>
        <ecNumber evidence="4">2.4.1.-</ecNumber>
    </recommendedName>
</protein>
<evidence type="ECO:0000256" key="4">
    <source>
        <dbReference type="RuleBase" id="RU362027"/>
    </source>
</evidence>
<accession>A0A6D2HUU5</accession>
<dbReference type="EMBL" id="CACVBM020000377">
    <property type="protein sequence ID" value="CAA7018362.1"/>
    <property type="molecule type" value="Genomic_DNA"/>
</dbReference>
<evidence type="ECO:0000256" key="1">
    <source>
        <dbReference type="ARBA" id="ARBA00022676"/>
    </source>
</evidence>
<evidence type="ECO:0000256" key="2">
    <source>
        <dbReference type="ARBA" id="ARBA00022679"/>
    </source>
</evidence>
<comment type="similarity">
    <text evidence="4">Belongs to the glycosyltransferase 8 family.</text>
</comment>
<reference evidence="5" key="1">
    <citation type="submission" date="2020-01" db="EMBL/GenBank/DDBJ databases">
        <authorList>
            <person name="Mishra B."/>
        </authorList>
    </citation>
    <scope>NUCLEOTIDE SEQUENCE [LARGE SCALE GENOMIC DNA]</scope>
</reference>
<keyword evidence="2" id="KW-0808">Transferase</keyword>